<protein>
    <submittedName>
        <fullName evidence="2">Transposon protein, putative, unclassified</fullName>
    </submittedName>
</protein>
<sequence>MRVKDEGVIAVEDDFAARRRRLRRRVREKARPLAGGWVDDVVVEQDEAVAVVDYGEKGFFDFVGVEVVQVEGAGDGWPRRLRPCRRRGAGEEAAESWHADLDKDAAERAGEERSREGVHFTHTTLLTRITQPVGISHVGRPPSFHDKAFPKPTQVYHMPTRGVPDQQQVRSQTILCQEAQGVLFDTTPANPHVSRHHGSPDKLVTQPGVSHSTHVVVLVLCSDEIPRKRSLSARAGKPYPRFLSLKATVDTRTECTNIEAQLGGYKGT</sequence>
<reference evidence="2" key="2">
    <citation type="submission" date="2005-04" db="EMBL/GenBank/DDBJ databases">
        <authorList>
            <person name="Buell C.R."/>
            <person name="Wing R.A."/>
            <person name="McCombie W.A."/>
            <person name="Ouyang S."/>
        </authorList>
    </citation>
    <scope>NUCLEOTIDE SEQUENCE</scope>
</reference>
<organism evidence="2">
    <name type="scientific">Oryza sativa subsp. japonica</name>
    <name type="common">Rice</name>
    <dbReference type="NCBI Taxonomy" id="39947"/>
    <lineage>
        <taxon>Eukaryota</taxon>
        <taxon>Viridiplantae</taxon>
        <taxon>Streptophyta</taxon>
        <taxon>Embryophyta</taxon>
        <taxon>Tracheophyta</taxon>
        <taxon>Spermatophyta</taxon>
        <taxon>Magnoliopsida</taxon>
        <taxon>Liliopsida</taxon>
        <taxon>Poales</taxon>
        <taxon>Poaceae</taxon>
        <taxon>BOP clade</taxon>
        <taxon>Oryzoideae</taxon>
        <taxon>Oryzeae</taxon>
        <taxon>Oryzinae</taxon>
        <taxon>Oryza</taxon>
        <taxon>Oryza sativa</taxon>
    </lineage>
</organism>
<feature type="region of interest" description="Disordered" evidence="1">
    <location>
        <begin position="91"/>
        <end position="118"/>
    </location>
</feature>
<reference evidence="2" key="1">
    <citation type="journal article" date="2005" name="BMC Biol.">
        <title>The sequence of rice chromosomes 11 and 12, rich in disease resistance genes and recent gene duplications.</title>
        <authorList>
            <consortium name="The rice chromosomes 11 and 12 sequencing consortia"/>
        </authorList>
    </citation>
    <scope>NUCLEOTIDE SEQUENCE [LARGE SCALE GENOMIC DNA]</scope>
</reference>
<proteinExistence type="predicted"/>
<feature type="compositionally biased region" description="Basic and acidic residues" evidence="1">
    <location>
        <begin position="95"/>
        <end position="118"/>
    </location>
</feature>
<accession>Q2QLP5</accession>
<dbReference type="EMBL" id="DP000011">
    <property type="protein sequence ID" value="ABA99952.1"/>
    <property type="molecule type" value="Genomic_DNA"/>
</dbReference>
<dbReference type="AlphaFoldDB" id="Q2QLP5"/>
<name>Q2QLP5_ORYSJ</name>
<evidence type="ECO:0000256" key="1">
    <source>
        <dbReference type="SAM" id="MobiDB-lite"/>
    </source>
</evidence>
<gene>
    <name evidence="2" type="ordered locus">LOC_Os12g43760</name>
</gene>
<evidence type="ECO:0000313" key="2">
    <source>
        <dbReference type="EMBL" id="ABA99952.1"/>
    </source>
</evidence>
<reference evidence="2" key="3">
    <citation type="submission" date="2006-01" db="EMBL/GenBank/DDBJ databases">
        <authorList>
            <person name="Buell R."/>
        </authorList>
    </citation>
    <scope>NUCLEOTIDE SEQUENCE</scope>
</reference>